<name>M8CSE4_AEGTA</name>
<organism evidence="2">
    <name type="scientific">Aegilops tauschii</name>
    <name type="common">Tausch's goatgrass</name>
    <name type="synonym">Aegilops squarrosa</name>
    <dbReference type="NCBI Taxonomy" id="37682"/>
    <lineage>
        <taxon>Eukaryota</taxon>
        <taxon>Viridiplantae</taxon>
        <taxon>Streptophyta</taxon>
        <taxon>Embryophyta</taxon>
        <taxon>Tracheophyta</taxon>
        <taxon>Spermatophyta</taxon>
        <taxon>Magnoliopsida</taxon>
        <taxon>Liliopsida</taxon>
        <taxon>Poales</taxon>
        <taxon>Poaceae</taxon>
        <taxon>BOP clade</taxon>
        <taxon>Pooideae</taxon>
        <taxon>Triticodae</taxon>
        <taxon>Triticeae</taxon>
        <taxon>Triticinae</taxon>
        <taxon>Aegilops</taxon>
    </lineage>
</organism>
<dbReference type="Pfam" id="PF23559">
    <property type="entry name" value="WHD_DRP"/>
    <property type="match status" value="1"/>
</dbReference>
<dbReference type="Gene3D" id="1.10.10.10">
    <property type="entry name" value="Winged helix-like DNA-binding domain superfamily/Winged helix DNA-binding domain"/>
    <property type="match status" value="1"/>
</dbReference>
<dbReference type="GO" id="GO:0098542">
    <property type="term" value="P:defense response to other organism"/>
    <property type="evidence" value="ECO:0007669"/>
    <property type="project" value="TreeGrafter"/>
</dbReference>
<dbReference type="InterPro" id="IPR058922">
    <property type="entry name" value="WHD_DRP"/>
</dbReference>
<protein>
    <recommendedName>
        <fullName evidence="1">Disease resistance protein winged helix domain-containing protein</fullName>
    </recommendedName>
</protein>
<evidence type="ECO:0000259" key="1">
    <source>
        <dbReference type="Pfam" id="PF23559"/>
    </source>
</evidence>
<dbReference type="PANTHER" id="PTHR23155:SF906">
    <property type="entry name" value="OS08G0205100 PROTEIN"/>
    <property type="match status" value="1"/>
</dbReference>
<evidence type="ECO:0000313" key="2">
    <source>
        <dbReference type="EnsemblPlants" id="EMT26616"/>
    </source>
</evidence>
<sequence>MGEKGSTMLDVAKVGTLHMSPTEDDEGALVSQLLTLPRRQGIYDPSFSSLLTFHQTCVEAARDGNERGVEAECVLLYITRLLYLGMYPEDYRIIRSDLERQWMVEGFVSKENGQDVEKLARNYFNELVNRSLI</sequence>
<proteinExistence type="predicted"/>
<dbReference type="AlphaFoldDB" id="M8CSE4"/>
<feature type="domain" description="Disease resistance protein winged helix" evidence="1">
    <location>
        <begin position="86"/>
        <end position="133"/>
    </location>
</feature>
<dbReference type="PANTHER" id="PTHR23155">
    <property type="entry name" value="DISEASE RESISTANCE PROTEIN RP"/>
    <property type="match status" value="1"/>
</dbReference>
<dbReference type="EnsemblPlants" id="EMT26616">
    <property type="protein sequence ID" value="EMT26616"/>
    <property type="gene ID" value="F775_00427"/>
</dbReference>
<dbReference type="InterPro" id="IPR036388">
    <property type="entry name" value="WH-like_DNA-bd_sf"/>
</dbReference>
<dbReference type="InterPro" id="IPR044974">
    <property type="entry name" value="Disease_R_plants"/>
</dbReference>
<accession>M8CSE4</accession>
<reference evidence="2" key="1">
    <citation type="submission" date="2015-06" db="UniProtKB">
        <authorList>
            <consortium name="EnsemblPlants"/>
        </authorList>
    </citation>
    <scope>IDENTIFICATION</scope>
</reference>